<name>A0A9J6G0U8_HAELO</name>
<evidence type="ECO:0000313" key="2">
    <source>
        <dbReference type="Proteomes" id="UP000821853"/>
    </source>
</evidence>
<protein>
    <recommendedName>
        <fullName evidence="3">Reverse transcriptase domain-containing protein</fullName>
    </recommendedName>
</protein>
<comment type="caution">
    <text evidence="1">The sequence shown here is derived from an EMBL/GenBank/DDBJ whole genome shotgun (WGS) entry which is preliminary data.</text>
</comment>
<dbReference type="Proteomes" id="UP000821853">
    <property type="component" value="Chromosome 2"/>
</dbReference>
<evidence type="ECO:0000313" key="1">
    <source>
        <dbReference type="EMBL" id="KAH9368020.1"/>
    </source>
</evidence>
<proteinExistence type="predicted"/>
<evidence type="ECO:0008006" key="3">
    <source>
        <dbReference type="Google" id="ProtNLM"/>
    </source>
</evidence>
<dbReference type="EMBL" id="JABSTR010000004">
    <property type="protein sequence ID" value="KAH9368020.1"/>
    <property type="molecule type" value="Genomic_DNA"/>
</dbReference>
<sequence>MAKEEHDRKAKEALLKNFHEMCYDHKRLKLTENEAANLCERLHLEKLEKSVKENKGLCLTPLLSVKTHKPENPFRVIIEDKVTWQKHVAKYLQLHLAKLRVQDTFIFQESQEVIEFLREKEPVTCVSFDVKDMYYNIPQRAAFATVQDSIDRFESIRFHLGMRQKCQGFLELLRLYLQ</sequence>
<organism evidence="1 2">
    <name type="scientific">Haemaphysalis longicornis</name>
    <name type="common">Bush tick</name>
    <dbReference type="NCBI Taxonomy" id="44386"/>
    <lineage>
        <taxon>Eukaryota</taxon>
        <taxon>Metazoa</taxon>
        <taxon>Ecdysozoa</taxon>
        <taxon>Arthropoda</taxon>
        <taxon>Chelicerata</taxon>
        <taxon>Arachnida</taxon>
        <taxon>Acari</taxon>
        <taxon>Parasitiformes</taxon>
        <taxon>Ixodida</taxon>
        <taxon>Ixodoidea</taxon>
        <taxon>Ixodidae</taxon>
        <taxon>Haemaphysalinae</taxon>
        <taxon>Haemaphysalis</taxon>
    </lineage>
</organism>
<dbReference type="VEuPathDB" id="VectorBase:HLOH_057950"/>
<accession>A0A9J6G0U8</accession>
<dbReference type="AlphaFoldDB" id="A0A9J6G0U8"/>
<keyword evidence="2" id="KW-1185">Reference proteome</keyword>
<gene>
    <name evidence="1" type="ORF">HPB48_021677</name>
</gene>
<reference evidence="1 2" key="1">
    <citation type="journal article" date="2020" name="Cell">
        <title>Large-Scale Comparative Analyses of Tick Genomes Elucidate Their Genetic Diversity and Vector Capacities.</title>
        <authorList>
            <consortium name="Tick Genome and Microbiome Consortium (TIGMIC)"/>
            <person name="Jia N."/>
            <person name="Wang J."/>
            <person name="Shi W."/>
            <person name="Du L."/>
            <person name="Sun Y."/>
            <person name="Zhan W."/>
            <person name="Jiang J.F."/>
            <person name="Wang Q."/>
            <person name="Zhang B."/>
            <person name="Ji P."/>
            <person name="Bell-Sakyi L."/>
            <person name="Cui X.M."/>
            <person name="Yuan T.T."/>
            <person name="Jiang B.G."/>
            <person name="Yang W.F."/>
            <person name="Lam T.T."/>
            <person name="Chang Q.C."/>
            <person name="Ding S.J."/>
            <person name="Wang X.J."/>
            <person name="Zhu J.G."/>
            <person name="Ruan X.D."/>
            <person name="Zhao L."/>
            <person name="Wei J.T."/>
            <person name="Ye R.Z."/>
            <person name="Que T.C."/>
            <person name="Du C.H."/>
            <person name="Zhou Y.H."/>
            <person name="Cheng J.X."/>
            <person name="Dai P.F."/>
            <person name="Guo W.B."/>
            <person name="Han X.H."/>
            <person name="Huang E.J."/>
            <person name="Li L.F."/>
            <person name="Wei W."/>
            <person name="Gao Y.C."/>
            <person name="Liu J.Z."/>
            <person name="Shao H.Z."/>
            <person name="Wang X."/>
            <person name="Wang C.C."/>
            <person name="Yang T.C."/>
            <person name="Huo Q.B."/>
            <person name="Li W."/>
            <person name="Chen H.Y."/>
            <person name="Chen S.E."/>
            <person name="Zhou L.G."/>
            <person name="Ni X.B."/>
            <person name="Tian J.H."/>
            <person name="Sheng Y."/>
            <person name="Liu T."/>
            <person name="Pan Y.S."/>
            <person name="Xia L.Y."/>
            <person name="Li J."/>
            <person name="Zhao F."/>
            <person name="Cao W.C."/>
        </authorList>
    </citation>
    <scope>NUCLEOTIDE SEQUENCE [LARGE SCALE GENOMIC DNA]</scope>
    <source>
        <strain evidence="1">HaeL-2018</strain>
    </source>
</reference>